<evidence type="ECO:0000313" key="1">
    <source>
        <dbReference type="EMBL" id="MUZ60973.1"/>
    </source>
</evidence>
<evidence type="ECO:0000313" key="2">
    <source>
        <dbReference type="Proteomes" id="UP000436692"/>
    </source>
</evidence>
<dbReference type="EMBL" id="WPHM01000026">
    <property type="protein sequence ID" value="MUZ60973.1"/>
    <property type="molecule type" value="Genomic_DNA"/>
</dbReference>
<dbReference type="Proteomes" id="UP000436692">
    <property type="component" value="Unassembled WGS sequence"/>
</dbReference>
<sequence>MSNELKKLLEQQRALHDLAGINSLGKTISDAARLHGLNDLQTRISEMATIPNTSALALAAMGKQNALGELAAGRMSGSTNLGESIRALNERLIFPEISALSKLLKDYPSGYSKAFRDAAGGIESLTARMEAMKTPWLDVQRHALSARAFVDLQAIGGLANSRNSFSVRISAALRIELGDWRDTITFDVPALVDPVARFELYDAQGFDTNLTHFSVEAYQETVQIAGLAVKEDTEADSVTEDDAGVELNSRAYETLLRFEREVRAFIVAVMTEHFGADWMKRQLPADLLDKWRDKKQKDMQQGGEGFPLIDYADFTDYKGIIERNDNWEAVFKTVFGRKEDIRESLQRLFPVRIATMHARFITLEDDLYLRAETTRILMRLRRHMS</sequence>
<reference evidence="1 2" key="1">
    <citation type="submission" date="2019-12" db="EMBL/GenBank/DDBJ databases">
        <title>Whole-genome sequencing of Allorhizobium vitis.</title>
        <authorList>
            <person name="Gan H.M."/>
            <person name="Szegedi E."/>
            <person name="Burr T."/>
            <person name="Savka M.A."/>
        </authorList>
    </citation>
    <scope>NUCLEOTIDE SEQUENCE [LARGE SCALE GENOMIC DNA]</scope>
    <source>
        <strain evidence="1 2">CG989</strain>
    </source>
</reference>
<dbReference type="AlphaFoldDB" id="A0AAE4WJE2"/>
<organism evidence="1 2">
    <name type="scientific">Agrobacterium vitis</name>
    <name type="common">Rhizobium vitis</name>
    <dbReference type="NCBI Taxonomy" id="373"/>
    <lineage>
        <taxon>Bacteria</taxon>
        <taxon>Pseudomonadati</taxon>
        <taxon>Pseudomonadota</taxon>
        <taxon>Alphaproteobacteria</taxon>
        <taxon>Hyphomicrobiales</taxon>
        <taxon>Rhizobiaceae</taxon>
        <taxon>Rhizobium/Agrobacterium group</taxon>
        <taxon>Agrobacterium</taxon>
    </lineage>
</organism>
<evidence type="ECO:0008006" key="3">
    <source>
        <dbReference type="Google" id="ProtNLM"/>
    </source>
</evidence>
<proteinExistence type="predicted"/>
<name>A0AAE4WJE2_AGRVI</name>
<comment type="caution">
    <text evidence="1">The sequence shown here is derived from an EMBL/GenBank/DDBJ whole genome shotgun (WGS) entry which is preliminary data.</text>
</comment>
<gene>
    <name evidence="1" type="ORF">GOZ95_26500</name>
</gene>
<dbReference type="RefSeq" id="WP_156551377.1">
    <property type="nucleotide sequence ID" value="NZ_JABAEJ010000025.1"/>
</dbReference>
<accession>A0AAE4WJE2</accession>
<protein>
    <recommendedName>
        <fullName evidence="3">Swt1-like HEPN domain-containing protein</fullName>
    </recommendedName>
</protein>